<proteinExistence type="predicted"/>
<reference evidence="2 3" key="1">
    <citation type="journal article" date="2015" name="Nature">
        <title>rRNA introns, odd ribosomes, and small enigmatic genomes across a large radiation of phyla.</title>
        <authorList>
            <person name="Brown C.T."/>
            <person name="Hug L.A."/>
            <person name="Thomas B.C."/>
            <person name="Sharon I."/>
            <person name="Castelle C.J."/>
            <person name="Singh A."/>
            <person name="Wilkins M.J."/>
            <person name="Williams K.H."/>
            <person name="Banfield J.F."/>
        </authorList>
    </citation>
    <scope>NUCLEOTIDE SEQUENCE [LARGE SCALE GENOMIC DNA]</scope>
</reference>
<evidence type="ECO:0000256" key="1">
    <source>
        <dbReference type="SAM" id="Phobius"/>
    </source>
</evidence>
<comment type="caution">
    <text evidence="2">The sequence shown here is derived from an EMBL/GenBank/DDBJ whole genome shotgun (WGS) entry which is preliminary data.</text>
</comment>
<dbReference type="EMBL" id="LCIZ01000008">
    <property type="protein sequence ID" value="KKT67479.1"/>
    <property type="molecule type" value="Genomic_DNA"/>
</dbReference>
<accession>A0A0G1M6D1</accession>
<feature type="transmembrane region" description="Helical" evidence="1">
    <location>
        <begin position="75"/>
        <end position="93"/>
    </location>
</feature>
<feature type="transmembrane region" description="Helical" evidence="1">
    <location>
        <begin position="30"/>
        <end position="54"/>
    </location>
</feature>
<name>A0A0G1M6D1_9BACT</name>
<protein>
    <submittedName>
        <fullName evidence="2">Uncharacterized protein</fullName>
    </submittedName>
</protein>
<gene>
    <name evidence="2" type="ORF">UW61_C0008G0007</name>
</gene>
<organism evidence="2 3">
    <name type="scientific">Candidatus Curtissbacteria bacterium GW2011_GWC1_44_33</name>
    <dbReference type="NCBI Taxonomy" id="1618413"/>
    <lineage>
        <taxon>Bacteria</taxon>
        <taxon>Candidatus Curtissiibacteriota</taxon>
    </lineage>
</organism>
<keyword evidence="1" id="KW-1133">Transmembrane helix</keyword>
<dbReference type="InterPro" id="IPR043993">
    <property type="entry name" value="T4SS_pilin"/>
</dbReference>
<keyword evidence="1" id="KW-0472">Membrane</keyword>
<dbReference type="Pfam" id="PF18895">
    <property type="entry name" value="T4SS_pilin"/>
    <property type="match status" value="2"/>
</dbReference>
<evidence type="ECO:0000313" key="3">
    <source>
        <dbReference type="Proteomes" id="UP000033901"/>
    </source>
</evidence>
<feature type="transmembrane region" description="Helical" evidence="1">
    <location>
        <begin position="153"/>
        <end position="173"/>
    </location>
</feature>
<sequence length="190" mass="20108">MLSLFSLLAQDIKLKPGGDFAPLEGLTIGGIVAGLIRLILVVAALVFFFILVIGGIRWIASGGDKAQTEAARNQITAALVGLVIVFAAWAILVSMDTSDVAKLSDLETVFGNVIEVVLALAGIVLFIMLLSGGFKYITAGGDPKGVEGAKKTLTYAIGGMVLLAMAFLILRFIQEFTGVDVTKFRIFQEN</sequence>
<dbReference type="Proteomes" id="UP000033901">
    <property type="component" value="Unassembled WGS sequence"/>
</dbReference>
<keyword evidence="1" id="KW-0812">Transmembrane</keyword>
<evidence type="ECO:0000313" key="2">
    <source>
        <dbReference type="EMBL" id="KKT67479.1"/>
    </source>
</evidence>
<feature type="transmembrane region" description="Helical" evidence="1">
    <location>
        <begin position="113"/>
        <end position="132"/>
    </location>
</feature>
<dbReference type="AlphaFoldDB" id="A0A0G1M6D1"/>